<feature type="transmembrane region" description="Helical" evidence="1">
    <location>
        <begin position="166"/>
        <end position="182"/>
    </location>
</feature>
<feature type="transmembrane region" description="Helical" evidence="1">
    <location>
        <begin position="473"/>
        <end position="494"/>
    </location>
</feature>
<feature type="transmembrane region" description="Helical" evidence="1">
    <location>
        <begin position="141"/>
        <end position="159"/>
    </location>
</feature>
<dbReference type="RefSeq" id="WP_146459938.1">
    <property type="nucleotide sequence ID" value="NZ_SJPW01000006.1"/>
</dbReference>
<sequence>MIRGFAVPITVALLLVGVLTGRERLAFRDVSHFYTPLYGYVADRCSQQTVPLWNPLDQTGIPLVGETTTAVFYPIRYFVFALPISTTVAMGWYVAIHLVVASMAASFAARAMGVRRHAAWCAAVMYPMSGSVWFLYTNPPYLVAAAWMPLALAALIGRARHGDRKPSSTIIISGFAMAMMVLGGDPQTALHVMMIAAAIIASRTFRRVPDREKRLATFATLVAAPLLAAALAAPQIAASVSWSRQSVRVNADVETSLVEAPIVGGKRHQAFQFSLPPWHIVEVFTPNAFGSLLPAYRRLSHCIPGDGRMWTPTVYAGMLAALVWLDRLIRIRRERMDAPMAIAIAALVLATGHFGCVWWLQATTGMLGNIDSSVGGPYWCLYQFFPGYDSFRYPAKWLTFFSLGTAVMSARWLDQSRWTNARRPIILVTIIIAGAAIVVTSMKWNGTGLSDADSLPADRFWGPLDFAGGLTEITGSLVHSAVTLSMIIGIVLLGRAKHWKHTTWVTVVVGITLIELMFVDHSITYVVNRADEDRRVASIAADPSPVGNRWMRTQSGGGWPTQWQESTDNERLIDVEASQRASWFGRWHLADQQAVFNNMVSIDSRAMDTFWKNARATTSTKNESERADFWTDQQHRYSIDGVIHCTDRASNGMVDVVFKNRPAETVTAKNDYHIDSPTTSEIIRPVFQDGNWVAEFRATGNENWKSAVVVPHDELKQATSIPAGRWHVRFRYRPWWITPTIGMAATAWTLVIGCAGLAFRQRRHTVSK</sequence>
<feature type="transmembrane region" description="Helical" evidence="1">
    <location>
        <begin position="501"/>
        <end position="519"/>
    </location>
</feature>
<reference evidence="2 3" key="1">
    <citation type="submission" date="2019-02" db="EMBL/GenBank/DDBJ databases">
        <title>Deep-cultivation of Planctomycetes and their phenomic and genomic characterization uncovers novel biology.</title>
        <authorList>
            <person name="Wiegand S."/>
            <person name="Jogler M."/>
            <person name="Boedeker C."/>
            <person name="Pinto D."/>
            <person name="Vollmers J."/>
            <person name="Rivas-Marin E."/>
            <person name="Kohn T."/>
            <person name="Peeters S.H."/>
            <person name="Heuer A."/>
            <person name="Rast P."/>
            <person name="Oberbeckmann S."/>
            <person name="Bunk B."/>
            <person name="Jeske O."/>
            <person name="Meyerdierks A."/>
            <person name="Storesund J.E."/>
            <person name="Kallscheuer N."/>
            <person name="Luecker S."/>
            <person name="Lage O.M."/>
            <person name="Pohl T."/>
            <person name="Merkel B.J."/>
            <person name="Hornburger P."/>
            <person name="Mueller R.-W."/>
            <person name="Bruemmer F."/>
            <person name="Labrenz M."/>
            <person name="Spormann A.M."/>
            <person name="Op Den Camp H."/>
            <person name="Overmann J."/>
            <person name="Amann R."/>
            <person name="Jetten M.S.M."/>
            <person name="Mascher T."/>
            <person name="Medema M.H."/>
            <person name="Devos D.P."/>
            <person name="Kaster A.-K."/>
            <person name="Ovreas L."/>
            <person name="Rohde M."/>
            <person name="Galperin M.Y."/>
            <person name="Jogler C."/>
        </authorList>
    </citation>
    <scope>NUCLEOTIDE SEQUENCE [LARGE SCALE GENOMIC DNA]</scope>
    <source>
        <strain evidence="2 3">Poly51</strain>
    </source>
</reference>
<feature type="transmembrane region" description="Helical" evidence="1">
    <location>
        <begin position="77"/>
        <end position="105"/>
    </location>
</feature>
<keyword evidence="1" id="KW-1133">Transmembrane helix</keyword>
<feature type="transmembrane region" description="Helical" evidence="1">
    <location>
        <begin position="735"/>
        <end position="759"/>
    </location>
</feature>
<evidence type="ECO:0000313" key="3">
    <source>
        <dbReference type="Proteomes" id="UP000318288"/>
    </source>
</evidence>
<evidence type="ECO:0008006" key="4">
    <source>
        <dbReference type="Google" id="ProtNLM"/>
    </source>
</evidence>
<comment type="caution">
    <text evidence="2">The sequence shown here is derived from an EMBL/GenBank/DDBJ whole genome shotgun (WGS) entry which is preliminary data.</text>
</comment>
<feature type="transmembrane region" description="Helical" evidence="1">
    <location>
        <begin position="309"/>
        <end position="329"/>
    </location>
</feature>
<keyword evidence="3" id="KW-1185">Reference proteome</keyword>
<gene>
    <name evidence="2" type="ORF">Poly51_44380</name>
</gene>
<feature type="transmembrane region" description="Helical" evidence="1">
    <location>
        <begin position="188"/>
        <end position="205"/>
    </location>
</feature>
<keyword evidence="1" id="KW-0812">Transmembrane</keyword>
<evidence type="ECO:0000256" key="1">
    <source>
        <dbReference type="SAM" id="Phobius"/>
    </source>
</evidence>
<accession>A0A5C6EI81</accession>
<feature type="transmembrane region" description="Helical" evidence="1">
    <location>
        <begin position="395"/>
        <end position="413"/>
    </location>
</feature>
<dbReference type="EMBL" id="SJPW01000006">
    <property type="protein sequence ID" value="TWU48538.1"/>
    <property type="molecule type" value="Genomic_DNA"/>
</dbReference>
<organism evidence="2 3">
    <name type="scientific">Rubripirellula tenax</name>
    <dbReference type="NCBI Taxonomy" id="2528015"/>
    <lineage>
        <taxon>Bacteria</taxon>
        <taxon>Pseudomonadati</taxon>
        <taxon>Planctomycetota</taxon>
        <taxon>Planctomycetia</taxon>
        <taxon>Pirellulales</taxon>
        <taxon>Pirellulaceae</taxon>
        <taxon>Rubripirellula</taxon>
    </lineage>
</organism>
<protein>
    <recommendedName>
        <fullName evidence="4">Bacterial membrane protein YfhO</fullName>
    </recommendedName>
</protein>
<keyword evidence="1" id="KW-0472">Membrane</keyword>
<proteinExistence type="predicted"/>
<dbReference type="OrthoDB" id="231679at2"/>
<evidence type="ECO:0000313" key="2">
    <source>
        <dbReference type="EMBL" id="TWU48538.1"/>
    </source>
</evidence>
<dbReference type="Proteomes" id="UP000318288">
    <property type="component" value="Unassembled WGS sequence"/>
</dbReference>
<feature type="transmembrane region" description="Helical" evidence="1">
    <location>
        <begin position="425"/>
        <end position="444"/>
    </location>
</feature>
<feature type="transmembrane region" description="Helical" evidence="1">
    <location>
        <begin position="341"/>
        <end position="360"/>
    </location>
</feature>
<feature type="transmembrane region" description="Helical" evidence="1">
    <location>
        <begin position="217"/>
        <end position="237"/>
    </location>
</feature>
<name>A0A5C6EI81_9BACT</name>
<dbReference type="AlphaFoldDB" id="A0A5C6EI81"/>